<dbReference type="PROSITE" id="PS50968">
    <property type="entry name" value="BIOTINYL_LIPOYL"/>
    <property type="match status" value="1"/>
</dbReference>
<name>A0A1Y2LL55_EPING</name>
<evidence type="ECO:0000256" key="4">
    <source>
        <dbReference type="SAM" id="MobiDB-lite"/>
    </source>
</evidence>
<feature type="region of interest" description="Disordered" evidence="4">
    <location>
        <begin position="168"/>
        <end position="224"/>
    </location>
</feature>
<dbReference type="InterPro" id="IPR036625">
    <property type="entry name" value="E3-bd_dom_sf"/>
</dbReference>
<dbReference type="SUPFAM" id="SSF51230">
    <property type="entry name" value="Single hybrid motif"/>
    <property type="match status" value="1"/>
</dbReference>
<dbReference type="FunFam" id="2.40.50.100:FF:000010">
    <property type="entry name" value="Acetyltransferase component of pyruvate dehydrogenase complex"/>
    <property type="match status" value="1"/>
</dbReference>
<dbReference type="PANTHER" id="PTHR23151">
    <property type="entry name" value="DIHYDROLIPOAMIDE ACETYL/SUCCINYL-TRANSFERASE-RELATED"/>
    <property type="match status" value="1"/>
</dbReference>
<dbReference type="PROSITE" id="PS51826">
    <property type="entry name" value="PSBD"/>
    <property type="match status" value="1"/>
</dbReference>
<evidence type="ECO:0000259" key="5">
    <source>
        <dbReference type="PROSITE" id="PS50968"/>
    </source>
</evidence>
<dbReference type="Pfam" id="PF02817">
    <property type="entry name" value="E3_binding"/>
    <property type="match status" value="1"/>
</dbReference>
<evidence type="ECO:0000256" key="2">
    <source>
        <dbReference type="ARBA" id="ARBA00022823"/>
    </source>
</evidence>
<dbReference type="InterPro" id="IPR045257">
    <property type="entry name" value="E2/Pdx1"/>
</dbReference>
<comment type="similarity">
    <text evidence="1">Belongs to the 2-oxoacid dehydrogenase family.</text>
</comment>
<dbReference type="GO" id="GO:0006086">
    <property type="term" value="P:pyruvate decarboxylation to acetyl-CoA"/>
    <property type="evidence" value="ECO:0007669"/>
    <property type="project" value="InterPro"/>
</dbReference>
<evidence type="ECO:0000256" key="3">
    <source>
        <dbReference type="ARBA" id="ARBA00022946"/>
    </source>
</evidence>
<dbReference type="InterPro" id="IPR011053">
    <property type="entry name" value="Single_hybrid_motif"/>
</dbReference>
<dbReference type="EMBL" id="KZ107857">
    <property type="protein sequence ID" value="OSS44460.1"/>
    <property type="molecule type" value="Genomic_DNA"/>
</dbReference>
<sequence length="479" mass="50985">MDRLVDSRSPRNRESVPLRSFARPQHSAPRVSTLSHPANSSRQLVSSANWSPMASLAAACRVSARAASQQLRNASARRALHAGQPSLAAQNFNMPALSPTMTEGNIANWKIKEGDSFSAGDVLLEIETDKAQMDVEAQDDGILAKIIVGDGSKAVQVGSRIAVTAEPGDDLSSLEMPKDNAAPKKADAPKEESKSVPKEERTSTPPPQQPQKKAGSGKATKQTYPLYPSVEHLLKTNGLSKADADKIPATGPGGRLLKGDVLAYVGKIQESYPSELADGFKKRSQLDLSNIKVMPKKEAPAKKPAAEAPKVVEDLPVEIALPISLTAVTECQKRVKDSIGVFLPLTTFIARAAELANENLPKSKTAKPTADELFNAVIGLDKVSGSSFSRGNFVPQMTSLPPTTVSTRSSSFKKPDILEVLAGKKKTAARGAKVAGAETVIGPLNVFSVSVPKGDEKRGRVFLERVKTVLEAEPGRLVV</sequence>
<feature type="compositionally biased region" description="Basic and acidic residues" evidence="4">
    <location>
        <begin position="176"/>
        <end position="202"/>
    </location>
</feature>
<dbReference type="OMA" id="DGIMMKI"/>
<feature type="compositionally biased region" description="Basic and acidic residues" evidence="4">
    <location>
        <begin position="1"/>
        <end position="16"/>
    </location>
</feature>
<dbReference type="Gene3D" id="4.10.320.10">
    <property type="entry name" value="E3-binding domain"/>
    <property type="match status" value="1"/>
</dbReference>
<dbReference type="InParanoid" id="A0A1Y2LL55"/>
<dbReference type="STRING" id="105696.A0A1Y2LL55"/>
<evidence type="ECO:0000313" key="8">
    <source>
        <dbReference type="Proteomes" id="UP000193240"/>
    </source>
</evidence>
<keyword evidence="2" id="KW-0450">Lipoyl</keyword>
<feature type="compositionally biased region" description="Polar residues" evidence="4">
    <location>
        <begin position="30"/>
        <end position="40"/>
    </location>
</feature>
<dbReference type="InterPro" id="IPR003016">
    <property type="entry name" value="2-oxoA_DH_lipoyl-BS"/>
</dbReference>
<organism evidence="7 8">
    <name type="scientific">Epicoccum nigrum</name>
    <name type="common">Soil fungus</name>
    <name type="synonym">Epicoccum purpurascens</name>
    <dbReference type="NCBI Taxonomy" id="105696"/>
    <lineage>
        <taxon>Eukaryota</taxon>
        <taxon>Fungi</taxon>
        <taxon>Dikarya</taxon>
        <taxon>Ascomycota</taxon>
        <taxon>Pezizomycotina</taxon>
        <taxon>Dothideomycetes</taxon>
        <taxon>Pleosporomycetidae</taxon>
        <taxon>Pleosporales</taxon>
        <taxon>Pleosporineae</taxon>
        <taxon>Didymellaceae</taxon>
        <taxon>Epicoccum</taxon>
    </lineage>
</organism>
<proteinExistence type="inferred from homology"/>
<dbReference type="InterPro" id="IPR004167">
    <property type="entry name" value="PSBD"/>
</dbReference>
<dbReference type="CDD" id="cd06849">
    <property type="entry name" value="lipoyl_domain"/>
    <property type="match status" value="1"/>
</dbReference>
<gene>
    <name evidence="7" type="ORF">B5807_10768</name>
</gene>
<keyword evidence="3" id="KW-0809">Transit peptide</keyword>
<feature type="region of interest" description="Disordered" evidence="4">
    <location>
        <begin position="1"/>
        <end position="40"/>
    </location>
</feature>
<dbReference type="AlphaFoldDB" id="A0A1Y2LL55"/>
<dbReference type="GO" id="GO:0045254">
    <property type="term" value="C:pyruvate dehydrogenase complex"/>
    <property type="evidence" value="ECO:0007669"/>
    <property type="project" value="InterPro"/>
</dbReference>
<dbReference type="FunCoup" id="A0A1Y2LL55">
    <property type="interactions" value="108"/>
</dbReference>
<feature type="domain" description="Peripheral subunit-binding (PSBD)" evidence="6">
    <location>
        <begin position="225"/>
        <end position="265"/>
    </location>
</feature>
<evidence type="ECO:0000259" key="6">
    <source>
        <dbReference type="PROSITE" id="PS51826"/>
    </source>
</evidence>
<feature type="domain" description="Lipoyl-binding" evidence="5">
    <location>
        <begin position="89"/>
        <end position="165"/>
    </location>
</feature>
<keyword evidence="8" id="KW-1185">Reference proteome</keyword>
<reference evidence="7 8" key="1">
    <citation type="journal article" date="2017" name="Genome Announc.">
        <title>Genome sequence of the saprophytic ascomycete Epicoccum nigrum ICMP 19927 strain isolated from New Zealand.</title>
        <authorList>
            <person name="Fokin M."/>
            <person name="Fleetwood D."/>
            <person name="Weir B.S."/>
            <person name="Villas-Boas S.G."/>
        </authorList>
    </citation>
    <scope>NUCLEOTIDE SEQUENCE [LARGE SCALE GENOMIC DNA]</scope>
    <source>
        <strain evidence="7 8">ICMP 19927</strain>
    </source>
</reference>
<dbReference type="GO" id="GO:0004742">
    <property type="term" value="F:dihydrolipoyllysine-residue acetyltransferase activity"/>
    <property type="evidence" value="ECO:0007669"/>
    <property type="project" value="TreeGrafter"/>
</dbReference>
<dbReference type="Pfam" id="PF00364">
    <property type="entry name" value="Biotin_lipoyl"/>
    <property type="match status" value="1"/>
</dbReference>
<accession>A0A1Y2LL55</accession>
<dbReference type="Gene3D" id="2.40.50.100">
    <property type="match status" value="1"/>
</dbReference>
<evidence type="ECO:0000313" key="7">
    <source>
        <dbReference type="EMBL" id="OSS44460.1"/>
    </source>
</evidence>
<dbReference type="PANTHER" id="PTHR23151:SF82">
    <property type="entry name" value="PYRUVATE DEHYDROGENASE COMPLEX PROTEIN X COMPONENT, MITOCHONDRIAL"/>
    <property type="match status" value="1"/>
</dbReference>
<dbReference type="Proteomes" id="UP000193240">
    <property type="component" value="Unassembled WGS sequence"/>
</dbReference>
<dbReference type="InterPro" id="IPR000089">
    <property type="entry name" value="Biotin_lipoyl"/>
</dbReference>
<dbReference type="SUPFAM" id="SSF47005">
    <property type="entry name" value="Peripheral subunit-binding domain of 2-oxo acid dehydrogenase complex"/>
    <property type="match status" value="1"/>
</dbReference>
<protein>
    <submittedName>
        <fullName evidence="7">Uncharacterized protein</fullName>
    </submittedName>
</protein>
<evidence type="ECO:0000256" key="1">
    <source>
        <dbReference type="ARBA" id="ARBA00007317"/>
    </source>
</evidence>
<dbReference type="PROSITE" id="PS00189">
    <property type="entry name" value="LIPOYL"/>
    <property type="match status" value="1"/>
</dbReference>